<dbReference type="EMBL" id="VCJR02000007">
    <property type="protein sequence ID" value="NHK29632.1"/>
    <property type="molecule type" value="Genomic_DNA"/>
</dbReference>
<dbReference type="Pfam" id="PF02534">
    <property type="entry name" value="T4SS-DNA_transf"/>
    <property type="match status" value="1"/>
</dbReference>
<keyword evidence="5" id="KW-1133">Transmembrane helix</keyword>
<evidence type="ECO:0000313" key="8">
    <source>
        <dbReference type="EMBL" id="NHK29632.1"/>
    </source>
</evidence>
<evidence type="ECO:0000256" key="6">
    <source>
        <dbReference type="ARBA" id="ARBA00023136"/>
    </source>
</evidence>
<evidence type="ECO:0000256" key="3">
    <source>
        <dbReference type="ARBA" id="ARBA00022475"/>
    </source>
</evidence>
<evidence type="ECO:0000313" key="9">
    <source>
        <dbReference type="Proteomes" id="UP000621856"/>
    </source>
</evidence>
<protein>
    <submittedName>
        <fullName evidence="7">Conjugal transfer protein TraG</fullName>
    </submittedName>
    <submittedName>
        <fullName evidence="8">Type IV secretory system conjugative DNA transfer family protein</fullName>
    </submittedName>
</protein>
<comment type="subcellular location">
    <subcellularLocation>
        <location evidence="1">Cell membrane</location>
        <topology evidence="1">Multi-pass membrane protein</topology>
    </subcellularLocation>
</comment>
<evidence type="ECO:0000256" key="2">
    <source>
        <dbReference type="ARBA" id="ARBA00008806"/>
    </source>
</evidence>
<dbReference type="PANTHER" id="PTHR37937:SF1">
    <property type="entry name" value="CONJUGATIVE TRANSFER: DNA TRANSPORT"/>
    <property type="match status" value="1"/>
</dbReference>
<comment type="similarity">
    <text evidence="2">Belongs to the VirD4/TraG family.</text>
</comment>
<keyword evidence="10" id="KW-1185">Reference proteome</keyword>
<reference evidence="7" key="3">
    <citation type="submission" date="2020-09" db="EMBL/GenBank/DDBJ databases">
        <authorList>
            <person name="Sun Q."/>
            <person name="Zhou Y."/>
        </authorList>
    </citation>
    <scope>NUCLEOTIDE SEQUENCE</scope>
    <source>
        <strain evidence="7">CGMCC 1.14984</strain>
    </source>
</reference>
<keyword evidence="6" id="KW-0472">Membrane</keyword>
<keyword evidence="4" id="KW-0812">Transmembrane</keyword>
<keyword evidence="3" id="KW-1003">Cell membrane</keyword>
<name>A0A8J3EW04_9PROT</name>
<proteinExistence type="inferred from homology"/>
<dbReference type="Gene3D" id="3.40.50.300">
    <property type="entry name" value="P-loop containing nucleotide triphosphate hydrolases"/>
    <property type="match status" value="1"/>
</dbReference>
<dbReference type="CDD" id="cd01127">
    <property type="entry name" value="TrwB_TraG_TraD_VirD4"/>
    <property type="match status" value="1"/>
</dbReference>
<dbReference type="Proteomes" id="UP000818603">
    <property type="component" value="Unassembled WGS sequence"/>
</dbReference>
<dbReference type="PANTHER" id="PTHR37937">
    <property type="entry name" value="CONJUGATIVE TRANSFER: DNA TRANSPORT"/>
    <property type="match status" value="1"/>
</dbReference>
<organism evidence="7 9">
    <name type="scientific">Aquisalinus luteolus</name>
    <dbReference type="NCBI Taxonomy" id="1566827"/>
    <lineage>
        <taxon>Bacteria</taxon>
        <taxon>Pseudomonadati</taxon>
        <taxon>Pseudomonadota</taxon>
        <taxon>Alphaproteobacteria</taxon>
        <taxon>Parvularculales</taxon>
        <taxon>Parvularculaceae</taxon>
        <taxon>Aquisalinus</taxon>
    </lineage>
</organism>
<reference evidence="7" key="1">
    <citation type="journal article" date="2014" name="Int. J. Syst. Evol. Microbiol.">
        <title>Complete genome sequence of Corynebacterium casei LMG S-19264T (=DSM 44701T), isolated from a smear-ripened cheese.</title>
        <authorList>
            <consortium name="US DOE Joint Genome Institute (JGI-PGF)"/>
            <person name="Walter F."/>
            <person name="Albersmeier A."/>
            <person name="Kalinowski J."/>
            <person name="Ruckert C."/>
        </authorList>
    </citation>
    <scope>NUCLEOTIDE SEQUENCE</scope>
    <source>
        <strain evidence="7">CGMCC 1.14984</strain>
    </source>
</reference>
<dbReference type="GO" id="GO:0005886">
    <property type="term" value="C:plasma membrane"/>
    <property type="evidence" value="ECO:0007669"/>
    <property type="project" value="UniProtKB-SubCell"/>
</dbReference>
<dbReference type="Proteomes" id="UP000621856">
    <property type="component" value="Unassembled WGS sequence"/>
</dbReference>
<dbReference type="EMBL" id="BMGZ01000006">
    <property type="protein sequence ID" value="GGI02273.1"/>
    <property type="molecule type" value="Genomic_DNA"/>
</dbReference>
<dbReference type="InterPro" id="IPR027417">
    <property type="entry name" value="P-loop_NTPase"/>
</dbReference>
<sequence length="538" mass="60386">MTHGLFDPEDQRFGSARFAGHDEIARAGLIRNDGIPIGFHENRALKLSGDAPLLTVAGSGSGKLRDNLAYVVCSGSNTPMMWLDPRGELAAISLWMLSAHGIYGFTWNPTAMAGLPQHSCNPLDILRLNSPTFEANCKFIAEGLIPLSGSGNGKYFELRARDWAENITKARVEQNGSTSLPDLYRTINIIESDPEAWAAQLEFMLSSRFESVARCAAEMLTKQQEAPKEFGSILGEIYAYTSFLNDAALRESLEGGDFSLADLVDNPRTVRIYLNVPADYLSMWSPVLRIFFTVAMLYKTRSPQAPRILLGVDEAGQLGRFEALKRAFTFGRGAGIRTIALFQDIGQIKDNFGAAGVQGFIGSSQCRQFFGVRDYETAQLISNMLGNQTLTYDDRLRQEQAERQRWAAAQHIISGGDPLTAAYDLHHFEQESQHRTKQQRPLLSPDEILSLPEDRQLLFVSGKNLKPILAEKYPYFYRREMAGKYFPNPNHPPIDSILIQGRFRRHRIPVHKGPVPENYRHFPQYKDGYGLWLEGYPL</sequence>
<evidence type="ECO:0000256" key="4">
    <source>
        <dbReference type="ARBA" id="ARBA00022692"/>
    </source>
</evidence>
<evidence type="ECO:0000256" key="1">
    <source>
        <dbReference type="ARBA" id="ARBA00004651"/>
    </source>
</evidence>
<evidence type="ECO:0000313" key="10">
    <source>
        <dbReference type="Proteomes" id="UP000818603"/>
    </source>
</evidence>
<dbReference type="SUPFAM" id="SSF52540">
    <property type="entry name" value="P-loop containing nucleoside triphosphate hydrolases"/>
    <property type="match status" value="1"/>
</dbReference>
<reference evidence="8 10" key="2">
    <citation type="submission" date="2020-02" db="EMBL/GenBank/DDBJ databases">
        <title>Genome sequence of Parvularcula flava strain NH6-79.</title>
        <authorList>
            <person name="Abdul Karim M.H."/>
            <person name="Lam M.Q."/>
            <person name="Chen S.J."/>
            <person name="Yahya A."/>
            <person name="Shahir S."/>
            <person name="Shamsir M.S."/>
            <person name="Chong C.S."/>
        </authorList>
    </citation>
    <scope>NUCLEOTIDE SEQUENCE [LARGE SCALE GENOMIC DNA]</scope>
    <source>
        <strain evidence="8 10">NH6-79</strain>
    </source>
</reference>
<evidence type="ECO:0000313" key="7">
    <source>
        <dbReference type="EMBL" id="GGI02273.1"/>
    </source>
</evidence>
<evidence type="ECO:0000256" key="5">
    <source>
        <dbReference type="ARBA" id="ARBA00022989"/>
    </source>
</evidence>
<gene>
    <name evidence="7" type="primary">traG</name>
    <name evidence="8" type="ORF">FF098_017120</name>
    <name evidence="7" type="ORF">GCM10011355_34890</name>
</gene>
<dbReference type="InterPro" id="IPR003688">
    <property type="entry name" value="TraG/VirD4"/>
</dbReference>
<comment type="caution">
    <text evidence="7">The sequence shown here is derived from an EMBL/GenBank/DDBJ whole genome shotgun (WGS) entry which is preliminary data.</text>
</comment>
<dbReference type="AlphaFoldDB" id="A0A8J3EW04"/>
<accession>A0A8J3EW04</accession>
<dbReference type="RefSeq" id="WP_155142882.1">
    <property type="nucleotide sequence ID" value="NZ_BMGZ01000006.1"/>
</dbReference>
<dbReference type="InterPro" id="IPR051539">
    <property type="entry name" value="T4SS-coupling_protein"/>
</dbReference>